<name>A0A0E0LJG4_ORYPU</name>
<dbReference type="Proteomes" id="UP000026962">
    <property type="component" value="Chromosome 7"/>
</dbReference>
<dbReference type="EnsemblPlants" id="OPUNC07G09740.1">
    <property type="protein sequence ID" value="OPUNC07G09740.1"/>
    <property type="gene ID" value="OPUNC07G09740"/>
</dbReference>
<dbReference type="HOGENOM" id="CLU_2053499_0_0_1"/>
<accession>A0A0E0LJG4</accession>
<proteinExistence type="predicted"/>
<reference evidence="1" key="1">
    <citation type="submission" date="2015-04" db="UniProtKB">
        <authorList>
            <consortium name="EnsemblPlants"/>
        </authorList>
    </citation>
    <scope>IDENTIFICATION</scope>
</reference>
<dbReference type="Gramene" id="OPUNC07G09740.1">
    <property type="protein sequence ID" value="OPUNC07G09740.1"/>
    <property type="gene ID" value="OPUNC07G09740"/>
</dbReference>
<evidence type="ECO:0000313" key="2">
    <source>
        <dbReference type="Proteomes" id="UP000026962"/>
    </source>
</evidence>
<evidence type="ECO:0000313" key="1">
    <source>
        <dbReference type="EnsemblPlants" id="OPUNC07G09740.1"/>
    </source>
</evidence>
<dbReference type="AlphaFoldDB" id="A0A0E0LJG4"/>
<reference evidence="1" key="2">
    <citation type="submission" date="2018-05" db="EMBL/GenBank/DDBJ databases">
        <title>OpunRS2 (Oryza punctata Reference Sequence Version 2).</title>
        <authorList>
            <person name="Zhang J."/>
            <person name="Kudrna D."/>
            <person name="Lee S."/>
            <person name="Talag J."/>
            <person name="Welchert J."/>
            <person name="Wing R.A."/>
        </authorList>
    </citation>
    <scope>NUCLEOTIDE SEQUENCE [LARGE SCALE GENOMIC DNA]</scope>
</reference>
<organism evidence="1">
    <name type="scientific">Oryza punctata</name>
    <name type="common">Red rice</name>
    <dbReference type="NCBI Taxonomy" id="4537"/>
    <lineage>
        <taxon>Eukaryota</taxon>
        <taxon>Viridiplantae</taxon>
        <taxon>Streptophyta</taxon>
        <taxon>Embryophyta</taxon>
        <taxon>Tracheophyta</taxon>
        <taxon>Spermatophyta</taxon>
        <taxon>Magnoliopsida</taxon>
        <taxon>Liliopsida</taxon>
        <taxon>Poales</taxon>
        <taxon>Poaceae</taxon>
        <taxon>BOP clade</taxon>
        <taxon>Oryzoideae</taxon>
        <taxon>Oryzeae</taxon>
        <taxon>Oryzinae</taxon>
        <taxon>Oryza</taxon>
    </lineage>
</organism>
<protein>
    <submittedName>
        <fullName evidence="1">Uncharacterized protein</fullName>
    </submittedName>
</protein>
<keyword evidence="2" id="KW-1185">Reference proteome</keyword>
<sequence>MDELDKLVVNFHFNGESFFMERHVMSYIDREKVFLIEIRGQAKDNCEVAEGKSVTNELRVLHGDKSCHLMSDYTTKELVDIEEINAEANKDDVASDFEDELKEISVCIVEIERKVTDQDN</sequence>